<dbReference type="Gene3D" id="1.10.10.60">
    <property type="entry name" value="Homeodomain-like"/>
    <property type="match status" value="1"/>
</dbReference>
<dbReference type="PROSITE" id="PS50977">
    <property type="entry name" value="HTH_TETR_2"/>
    <property type="match status" value="1"/>
</dbReference>
<name>A0ABQ4BQC8_9ACTN</name>
<evidence type="ECO:0000313" key="6">
    <source>
        <dbReference type="EMBL" id="GIE72878.1"/>
    </source>
</evidence>
<dbReference type="InterPro" id="IPR009057">
    <property type="entry name" value="Homeodomain-like_sf"/>
</dbReference>
<reference evidence="6 7" key="1">
    <citation type="submission" date="2021-01" db="EMBL/GenBank/DDBJ databases">
        <title>Whole genome shotgun sequence of Actinoplanes palleronii NBRC 14916.</title>
        <authorList>
            <person name="Komaki H."/>
            <person name="Tamura T."/>
        </authorList>
    </citation>
    <scope>NUCLEOTIDE SEQUENCE [LARGE SCALE GENOMIC DNA]</scope>
    <source>
        <strain evidence="6 7">NBRC 14916</strain>
    </source>
</reference>
<dbReference type="PANTHER" id="PTHR30055:SF238">
    <property type="entry name" value="MYCOFACTOCIN BIOSYNTHESIS TRANSCRIPTIONAL REGULATOR MFTR-RELATED"/>
    <property type="match status" value="1"/>
</dbReference>
<dbReference type="Pfam" id="PF17754">
    <property type="entry name" value="TetR_C_14"/>
    <property type="match status" value="1"/>
</dbReference>
<dbReference type="RefSeq" id="WP_203830562.1">
    <property type="nucleotide sequence ID" value="NZ_BAAATY010000055.1"/>
</dbReference>
<protein>
    <submittedName>
        <fullName evidence="6">TetR family transcriptional regulator</fullName>
    </submittedName>
</protein>
<gene>
    <name evidence="6" type="ORF">Apa02nite_089860</name>
</gene>
<dbReference type="SUPFAM" id="SSF46689">
    <property type="entry name" value="Homeodomain-like"/>
    <property type="match status" value="1"/>
</dbReference>
<evidence type="ECO:0000256" key="4">
    <source>
        <dbReference type="PROSITE-ProRule" id="PRU00335"/>
    </source>
</evidence>
<keyword evidence="3" id="KW-0804">Transcription</keyword>
<evidence type="ECO:0000256" key="3">
    <source>
        <dbReference type="ARBA" id="ARBA00023163"/>
    </source>
</evidence>
<organism evidence="6 7">
    <name type="scientific">Actinoplanes palleronii</name>
    <dbReference type="NCBI Taxonomy" id="113570"/>
    <lineage>
        <taxon>Bacteria</taxon>
        <taxon>Bacillati</taxon>
        <taxon>Actinomycetota</taxon>
        <taxon>Actinomycetes</taxon>
        <taxon>Micromonosporales</taxon>
        <taxon>Micromonosporaceae</taxon>
        <taxon>Actinoplanes</taxon>
    </lineage>
</organism>
<keyword evidence="1" id="KW-0805">Transcription regulation</keyword>
<evidence type="ECO:0000256" key="1">
    <source>
        <dbReference type="ARBA" id="ARBA00023015"/>
    </source>
</evidence>
<evidence type="ECO:0000259" key="5">
    <source>
        <dbReference type="PROSITE" id="PS50977"/>
    </source>
</evidence>
<keyword evidence="7" id="KW-1185">Reference proteome</keyword>
<sequence>MSQPGLRERKKQATRDALRLAALRLAALRGWDQVRVEDIAAEAGVSVRTFSNYFATKEEALLATGHQRAEQIIEALAARPVGEPLWAALTDAVVDGFAGDESDMRQVVRLQSAPLLTDEHLKTYAVIESGVAAAVASRIGADADRDLYPRLVAGAVLSAIRVTMEHWRQNGATQPLPAVLRDALGQVAAGLPVPAELRK</sequence>
<comment type="caution">
    <text evidence="6">The sequence shown here is derived from an EMBL/GenBank/DDBJ whole genome shotgun (WGS) entry which is preliminary data.</text>
</comment>
<dbReference type="PANTHER" id="PTHR30055">
    <property type="entry name" value="HTH-TYPE TRANSCRIPTIONAL REGULATOR RUTR"/>
    <property type="match status" value="1"/>
</dbReference>
<dbReference type="Proteomes" id="UP000624709">
    <property type="component" value="Unassembled WGS sequence"/>
</dbReference>
<feature type="domain" description="HTH tetR-type" evidence="5">
    <location>
        <begin position="12"/>
        <end position="72"/>
    </location>
</feature>
<dbReference type="InterPro" id="IPR050109">
    <property type="entry name" value="HTH-type_TetR-like_transc_reg"/>
</dbReference>
<dbReference type="InterPro" id="IPR041347">
    <property type="entry name" value="MftR_C"/>
</dbReference>
<dbReference type="InterPro" id="IPR001647">
    <property type="entry name" value="HTH_TetR"/>
</dbReference>
<dbReference type="Gene3D" id="1.10.357.10">
    <property type="entry name" value="Tetracycline Repressor, domain 2"/>
    <property type="match status" value="1"/>
</dbReference>
<proteinExistence type="predicted"/>
<keyword evidence="2 4" id="KW-0238">DNA-binding</keyword>
<feature type="DNA-binding region" description="H-T-H motif" evidence="4">
    <location>
        <begin position="35"/>
        <end position="54"/>
    </location>
</feature>
<dbReference type="EMBL" id="BOMS01000160">
    <property type="protein sequence ID" value="GIE72878.1"/>
    <property type="molecule type" value="Genomic_DNA"/>
</dbReference>
<dbReference type="Pfam" id="PF00440">
    <property type="entry name" value="TetR_N"/>
    <property type="match status" value="1"/>
</dbReference>
<evidence type="ECO:0000256" key="2">
    <source>
        <dbReference type="ARBA" id="ARBA00023125"/>
    </source>
</evidence>
<accession>A0ABQ4BQC8</accession>
<evidence type="ECO:0000313" key="7">
    <source>
        <dbReference type="Proteomes" id="UP000624709"/>
    </source>
</evidence>